<comment type="similarity">
    <text evidence="1">Belongs to the Mg-chelatase subunits D/I family.</text>
</comment>
<organism evidence="4 5">
    <name type="scientific">Rhodomicrobium udaipurense</name>
    <dbReference type="NCBI Taxonomy" id="1202716"/>
    <lineage>
        <taxon>Bacteria</taxon>
        <taxon>Pseudomonadati</taxon>
        <taxon>Pseudomonadota</taxon>
        <taxon>Alphaproteobacteria</taxon>
        <taxon>Hyphomicrobiales</taxon>
        <taxon>Hyphomicrobiaceae</taxon>
        <taxon>Rhodomicrobium</taxon>
    </lineage>
</organism>
<feature type="domain" description="VWFA" evidence="3">
    <location>
        <begin position="427"/>
        <end position="580"/>
    </location>
</feature>
<dbReference type="Gene3D" id="3.40.50.300">
    <property type="entry name" value="P-loop containing nucleotide triphosphate hydrolases"/>
    <property type="match status" value="1"/>
</dbReference>
<dbReference type="InterPro" id="IPR027417">
    <property type="entry name" value="P-loop_NTPase"/>
</dbReference>
<evidence type="ECO:0000259" key="3">
    <source>
        <dbReference type="PROSITE" id="PS50234"/>
    </source>
</evidence>
<evidence type="ECO:0000313" key="5">
    <source>
        <dbReference type="Proteomes" id="UP000623250"/>
    </source>
</evidence>
<proteinExistence type="inferred from homology"/>
<evidence type="ECO:0000313" key="4">
    <source>
        <dbReference type="EMBL" id="MBJ7545112.1"/>
    </source>
</evidence>
<dbReference type="SMART" id="SM00327">
    <property type="entry name" value="VWA"/>
    <property type="match status" value="1"/>
</dbReference>
<gene>
    <name evidence="4" type="ORF">JDN41_16275</name>
</gene>
<dbReference type="SUPFAM" id="SSF52540">
    <property type="entry name" value="P-loop containing nucleoside triphosphate hydrolases"/>
    <property type="match status" value="1"/>
</dbReference>
<dbReference type="InterPro" id="IPR036465">
    <property type="entry name" value="vWFA_dom_sf"/>
</dbReference>
<dbReference type="Proteomes" id="UP000623250">
    <property type="component" value="Unassembled WGS sequence"/>
</dbReference>
<name>A0A8I1KKM3_9HYPH</name>
<dbReference type="Gene3D" id="1.10.8.80">
    <property type="entry name" value="Magnesium chelatase subunit I, C-Terminal domain"/>
    <property type="match status" value="1"/>
</dbReference>
<comment type="caution">
    <text evidence="4">The sequence shown here is derived from an EMBL/GenBank/DDBJ whole genome shotgun (WGS) entry which is preliminary data.</text>
</comment>
<reference evidence="4 5" key="1">
    <citation type="submission" date="2020-12" db="EMBL/GenBank/DDBJ databases">
        <title>Revised draft genomes of Rhodomicrobium vannielii ATCC 17100 and Rhodomicrobium udaipurense JA643.</title>
        <authorList>
            <person name="Conners E.M."/>
            <person name="Davenport E.J."/>
            <person name="Bose A."/>
        </authorList>
    </citation>
    <scope>NUCLEOTIDE SEQUENCE [LARGE SCALE GENOMIC DNA]</scope>
    <source>
        <strain evidence="4 5">JA643</strain>
    </source>
</reference>
<dbReference type="Gene3D" id="3.40.50.410">
    <property type="entry name" value="von Willebrand factor, type A domain"/>
    <property type="match status" value="1"/>
</dbReference>
<keyword evidence="5" id="KW-1185">Reference proteome</keyword>
<dbReference type="PROSITE" id="PS50234">
    <property type="entry name" value="VWFA"/>
    <property type="match status" value="1"/>
</dbReference>
<sequence length="609" mass="64274">MNGGGEAEERSLWEEAVMAASLFAVDPVGLGGIAVASKYGPVRDSWMDFLRSIVPGWAPFRKLPLYAADERLFGGLDLAATLARGKPVAERGLLAEMDRGFLVIPSAERMESGLASRLGLVIDAGAVHVEREAASLMHPARFGVIALDESEAGDDETPPAALLERLGFRIDLTDVTWRDVGLSDTTLEEIEAAQARLRSVVVPDNIIAGLVSAAVSFGIQTLRAPVFAVRAARASAALAGRDEANEEDAGLAAMFVLAPRATRMPEPMEDQAPPEPPPPEPQDDKDEEGKGGGESGENETAPDDDKALTDMIIAAAAAAMPKEMLVKAAAKPFRVPPSAPMGKAGAERTNAARGRPAGVRRGMPKPGSPLSLLETLRAAAPWQKIRKSMLDKAMLDKAVGPRGRLDKIEVRSDDFRIKRLKARSQTATIFAVDASGSAAMQRLAETKGAVELLLAECYIRRDQVALVAFRGTRAQILLPPTRSLTRAKKSLAALAGGGGTPLASGIDAAGALALNIRRRGISPLVVFLTDGKANIAADGKPGRERAQNDANTAGRRLRAEGIATILVDTSPRPQVQAEKLAQEMAARYVPMPYANAAAISKAAKMAAKG</sequence>
<dbReference type="InterPro" id="IPR041628">
    <property type="entry name" value="ChlI/MoxR_AAA_lid"/>
</dbReference>
<dbReference type="EMBL" id="JAEMUK010000085">
    <property type="protein sequence ID" value="MBJ7545112.1"/>
    <property type="molecule type" value="Genomic_DNA"/>
</dbReference>
<dbReference type="SUPFAM" id="SSF53300">
    <property type="entry name" value="vWA-like"/>
    <property type="match status" value="1"/>
</dbReference>
<dbReference type="NCBIfam" id="NF009943">
    <property type="entry name" value="PRK13406.1"/>
    <property type="match status" value="1"/>
</dbReference>
<dbReference type="AlphaFoldDB" id="A0A8I1KKM3"/>
<dbReference type="CDD" id="cd01451">
    <property type="entry name" value="vWA_Magnesium_chelatase"/>
    <property type="match status" value="1"/>
</dbReference>
<dbReference type="PANTHER" id="PTHR43473:SF2">
    <property type="entry name" value="MAGNESIUM-CHELATASE SUBUNIT CHLD, CHLOROPLASTIC"/>
    <property type="match status" value="1"/>
</dbReference>
<dbReference type="PANTHER" id="PTHR43473">
    <property type="entry name" value="MAGNESIUM-CHELATASE SUBUNIT CHLD, CHLOROPLASTIC"/>
    <property type="match status" value="1"/>
</dbReference>
<feature type="region of interest" description="Disordered" evidence="2">
    <location>
        <begin position="265"/>
        <end position="305"/>
    </location>
</feature>
<protein>
    <submittedName>
        <fullName evidence="4">Magnesium chelatase subunit D</fullName>
    </submittedName>
</protein>
<feature type="compositionally biased region" description="Low complexity" evidence="2">
    <location>
        <begin position="351"/>
        <end position="361"/>
    </location>
</feature>
<feature type="region of interest" description="Disordered" evidence="2">
    <location>
        <begin position="337"/>
        <end position="369"/>
    </location>
</feature>
<dbReference type="Pfam" id="PF13519">
    <property type="entry name" value="VWA_2"/>
    <property type="match status" value="1"/>
</dbReference>
<evidence type="ECO:0000256" key="1">
    <source>
        <dbReference type="ARBA" id="ARBA00005799"/>
    </source>
</evidence>
<evidence type="ECO:0000256" key="2">
    <source>
        <dbReference type="SAM" id="MobiDB-lite"/>
    </source>
</evidence>
<accession>A0A8I1KKM3</accession>
<dbReference type="InterPro" id="IPR041702">
    <property type="entry name" value="BchD/ChlD_VWA"/>
</dbReference>
<dbReference type="Pfam" id="PF17863">
    <property type="entry name" value="AAA_lid_2"/>
    <property type="match status" value="1"/>
</dbReference>
<dbReference type="InterPro" id="IPR002035">
    <property type="entry name" value="VWF_A"/>
</dbReference>